<accession>A0ABN9XP14</accession>
<evidence type="ECO:0008006" key="4">
    <source>
        <dbReference type="Google" id="ProtNLM"/>
    </source>
</evidence>
<evidence type="ECO:0000256" key="1">
    <source>
        <dbReference type="SAM" id="MobiDB-lite"/>
    </source>
</evidence>
<sequence length="274" mass="30149">RCVCTGADAAVDGAERAVAANDRRWVVLKTKCEVHRVYRWHEDVFDQIGHVVNRMRRIANALNGGDAMRWFRKVLRRTIDGMLHYVPDVRESVSWLGLMESVHGLLTTAFLQWSGIAPSPSSAGHPKFRGDGSDDDAVPAACGGGGDGRDGQPDLGAAAGADPSDAKRKDQSKHRYLGGKWLRDNDGYALGTFIMISKVIAPLTNIMDNYLRAGLELQDKVEERRKLFGVPGVDSADGRHALLAAENKFERQCFDEIADLMVNPAQWHIMPAPC</sequence>
<reference evidence="2" key="1">
    <citation type="submission" date="2023-10" db="EMBL/GenBank/DDBJ databases">
        <authorList>
            <person name="Chen Y."/>
            <person name="Shah S."/>
            <person name="Dougan E. K."/>
            <person name="Thang M."/>
            <person name="Chan C."/>
        </authorList>
    </citation>
    <scope>NUCLEOTIDE SEQUENCE [LARGE SCALE GENOMIC DNA]</scope>
</reference>
<dbReference type="Proteomes" id="UP001189429">
    <property type="component" value="Unassembled WGS sequence"/>
</dbReference>
<evidence type="ECO:0000313" key="3">
    <source>
        <dbReference type="Proteomes" id="UP001189429"/>
    </source>
</evidence>
<feature type="region of interest" description="Disordered" evidence="1">
    <location>
        <begin position="121"/>
        <end position="173"/>
    </location>
</feature>
<organism evidence="2 3">
    <name type="scientific">Prorocentrum cordatum</name>
    <dbReference type="NCBI Taxonomy" id="2364126"/>
    <lineage>
        <taxon>Eukaryota</taxon>
        <taxon>Sar</taxon>
        <taxon>Alveolata</taxon>
        <taxon>Dinophyceae</taxon>
        <taxon>Prorocentrales</taxon>
        <taxon>Prorocentraceae</taxon>
        <taxon>Prorocentrum</taxon>
    </lineage>
</organism>
<feature type="non-terminal residue" evidence="2">
    <location>
        <position position="274"/>
    </location>
</feature>
<protein>
    <recommendedName>
        <fullName evidence="4">Spindle pole body component</fullName>
    </recommendedName>
</protein>
<keyword evidence="3" id="KW-1185">Reference proteome</keyword>
<proteinExistence type="predicted"/>
<gene>
    <name evidence="2" type="ORF">PCOR1329_LOCUS78549</name>
</gene>
<evidence type="ECO:0000313" key="2">
    <source>
        <dbReference type="EMBL" id="CAK0901660.1"/>
    </source>
</evidence>
<name>A0ABN9XP14_9DINO</name>
<comment type="caution">
    <text evidence="2">The sequence shown here is derived from an EMBL/GenBank/DDBJ whole genome shotgun (WGS) entry which is preliminary data.</text>
</comment>
<feature type="non-terminal residue" evidence="2">
    <location>
        <position position="1"/>
    </location>
</feature>
<dbReference type="EMBL" id="CAUYUJ010020961">
    <property type="protein sequence ID" value="CAK0901660.1"/>
    <property type="molecule type" value="Genomic_DNA"/>
</dbReference>